<organism evidence="2 3">
    <name type="scientific">Genlisea aurea</name>
    <dbReference type="NCBI Taxonomy" id="192259"/>
    <lineage>
        <taxon>Eukaryota</taxon>
        <taxon>Viridiplantae</taxon>
        <taxon>Streptophyta</taxon>
        <taxon>Embryophyta</taxon>
        <taxon>Tracheophyta</taxon>
        <taxon>Spermatophyta</taxon>
        <taxon>Magnoliopsida</taxon>
        <taxon>eudicotyledons</taxon>
        <taxon>Gunneridae</taxon>
        <taxon>Pentapetalae</taxon>
        <taxon>asterids</taxon>
        <taxon>lamiids</taxon>
        <taxon>Lamiales</taxon>
        <taxon>Lentibulariaceae</taxon>
        <taxon>Genlisea</taxon>
    </lineage>
</organism>
<dbReference type="SUPFAM" id="SSF50978">
    <property type="entry name" value="WD40 repeat-like"/>
    <property type="match status" value="1"/>
</dbReference>
<dbReference type="EMBL" id="AUSU01004548">
    <property type="protein sequence ID" value="EPS64885.1"/>
    <property type="molecule type" value="Genomic_DNA"/>
</dbReference>
<dbReference type="InterPro" id="IPR036322">
    <property type="entry name" value="WD40_repeat_dom_sf"/>
</dbReference>
<accession>S8CDG6</accession>
<protein>
    <submittedName>
        <fullName evidence="2">Uncharacterized protein</fullName>
    </submittedName>
</protein>
<name>S8CDG6_9LAMI</name>
<dbReference type="AlphaFoldDB" id="S8CDG6"/>
<evidence type="ECO:0000313" key="2">
    <source>
        <dbReference type="EMBL" id="EPS64885.1"/>
    </source>
</evidence>
<dbReference type="PROSITE" id="PS50082">
    <property type="entry name" value="WD_REPEATS_2"/>
    <property type="match status" value="1"/>
</dbReference>
<comment type="caution">
    <text evidence="2">The sequence shown here is derived from an EMBL/GenBank/DDBJ whole genome shotgun (WGS) entry which is preliminary data.</text>
</comment>
<proteinExistence type="predicted"/>
<sequence>MESRSWGRTDAGKVLISFHASRDSTIQIWDVDASRVVKKLTCPTVEEGRIVKTYGGGRGTVYEVCWNVGGDRIAAAYSGVHESGAASSFSGNVVSVADFRM</sequence>
<keyword evidence="3" id="KW-1185">Reference proteome</keyword>
<dbReference type="InterPro" id="IPR001680">
    <property type="entry name" value="WD40_rpt"/>
</dbReference>
<dbReference type="Gene3D" id="2.130.10.10">
    <property type="entry name" value="YVTN repeat-like/Quinoprotein amine dehydrogenase"/>
    <property type="match status" value="1"/>
</dbReference>
<keyword evidence="1" id="KW-0853">WD repeat</keyword>
<dbReference type="Proteomes" id="UP000015453">
    <property type="component" value="Unassembled WGS sequence"/>
</dbReference>
<evidence type="ECO:0000256" key="1">
    <source>
        <dbReference type="PROSITE-ProRule" id="PRU00221"/>
    </source>
</evidence>
<dbReference type="InterPro" id="IPR015943">
    <property type="entry name" value="WD40/YVTN_repeat-like_dom_sf"/>
</dbReference>
<gene>
    <name evidence="2" type="ORF">M569_09895</name>
</gene>
<feature type="repeat" description="WD" evidence="1">
    <location>
        <begin position="20"/>
        <end position="39"/>
    </location>
</feature>
<reference evidence="2 3" key="1">
    <citation type="journal article" date="2013" name="BMC Genomics">
        <title>The miniature genome of a carnivorous plant Genlisea aurea contains a low number of genes and short non-coding sequences.</title>
        <authorList>
            <person name="Leushkin E.V."/>
            <person name="Sutormin R.A."/>
            <person name="Nabieva E.R."/>
            <person name="Penin A.A."/>
            <person name="Kondrashov A.S."/>
            <person name="Logacheva M.D."/>
        </authorList>
    </citation>
    <scope>NUCLEOTIDE SEQUENCE [LARGE SCALE GENOMIC DNA]</scope>
</reference>
<evidence type="ECO:0000313" key="3">
    <source>
        <dbReference type="Proteomes" id="UP000015453"/>
    </source>
</evidence>